<dbReference type="EMBL" id="FOOG01000028">
    <property type="protein sequence ID" value="SFG21300.1"/>
    <property type="molecule type" value="Genomic_DNA"/>
</dbReference>
<evidence type="ECO:0000256" key="4">
    <source>
        <dbReference type="ARBA" id="ARBA00022801"/>
    </source>
</evidence>
<dbReference type="GO" id="GO:0008234">
    <property type="term" value="F:cysteine-type peptidase activity"/>
    <property type="evidence" value="ECO:0007669"/>
    <property type="project" value="UniProtKB-KW"/>
</dbReference>
<protein>
    <submittedName>
        <fullName evidence="10">Cell wall-associated hydrolase, NlpC family</fullName>
    </submittedName>
</protein>
<evidence type="ECO:0000256" key="5">
    <source>
        <dbReference type="ARBA" id="ARBA00022807"/>
    </source>
</evidence>
<evidence type="ECO:0000256" key="2">
    <source>
        <dbReference type="ARBA" id="ARBA00022670"/>
    </source>
</evidence>
<dbReference type="InterPro" id="IPR051202">
    <property type="entry name" value="Peptidase_C40"/>
</dbReference>
<sequence length="557" mass="61974">MARRTYVKRAIASVVLPIALLIPLHTVDAGSKQFSDVNEGTIYYEPIHALADKEIVQGYTDGEFKYRSEITRAEAALMITRLLNLDTENAPPAPFTDVKQGEWYSGAVNALYHAGIIVGNGNGLFGTNEDITRAELSKIIVEGYNLEMQEGNALPFEDVNNQAWYTDYLRVLYSHGLISGTSATTFEPNEPMIRGDFALLSYNTEFGYGDLFLELEEAVAISAYQISATFNNEETAVIHLDQPLEEGENTRTFTYKGETYEERLNYELIYPKDIALENDYVAAALPYLGIPYLFGGETTEGFDCSAFTRRVYEEAKDIFLPRSTDLQWEVGQDVALEDIQVGDVVFFSNTYREGISHNGIYVGNGKIIHSSRTYGISIASLSSSYWQKKFTGVKRFENLRIPEEDPIVSEATKYIGESPYLAGGTTPEGFGAAEFIQYVFMEAEGIELPADGYAQMEIGDDVAREDLQPGDIVFLEANYMNPTIYVGNGQIVHVTVSKGVTVTNLVTSSFWGPKYVGAKRVTKENYDDAPEPEEPEDPENPPEDPEDPPENSEDPVN</sequence>
<dbReference type="Gene3D" id="3.90.1720.10">
    <property type="entry name" value="endopeptidase domain like (from Nostoc punctiforme)"/>
    <property type="match status" value="2"/>
</dbReference>
<dbReference type="PANTHER" id="PTHR47053:SF1">
    <property type="entry name" value="MUREIN DD-ENDOPEPTIDASE MEPH-RELATED"/>
    <property type="match status" value="1"/>
</dbReference>
<comment type="similarity">
    <text evidence="1">Belongs to the peptidase C40 family.</text>
</comment>
<feature type="domain" description="NlpC/P60" evidence="9">
    <location>
        <begin position="274"/>
        <end position="397"/>
    </location>
</feature>
<proteinExistence type="inferred from homology"/>
<feature type="domain" description="SLH" evidence="8">
    <location>
        <begin position="155"/>
        <end position="215"/>
    </location>
</feature>
<keyword evidence="2" id="KW-0645">Protease</keyword>
<organism evidence="10 11">
    <name type="scientific">Halobacillus alkaliphilus</name>
    <dbReference type="NCBI Taxonomy" id="396056"/>
    <lineage>
        <taxon>Bacteria</taxon>
        <taxon>Bacillati</taxon>
        <taxon>Bacillota</taxon>
        <taxon>Bacilli</taxon>
        <taxon>Bacillales</taxon>
        <taxon>Bacillaceae</taxon>
        <taxon>Halobacillus</taxon>
    </lineage>
</organism>
<feature type="signal peptide" evidence="7">
    <location>
        <begin position="1"/>
        <end position="29"/>
    </location>
</feature>
<name>A0A1I2Q077_9BACI</name>
<gene>
    <name evidence="10" type="ORF">SAMN05216353_12817</name>
</gene>
<dbReference type="Proteomes" id="UP000198897">
    <property type="component" value="Unassembled WGS sequence"/>
</dbReference>
<evidence type="ECO:0000256" key="6">
    <source>
        <dbReference type="SAM" id="MobiDB-lite"/>
    </source>
</evidence>
<dbReference type="Pfam" id="PF00877">
    <property type="entry name" value="NLPC_P60"/>
    <property type="match status" value="2"/>
</dbReference>
<dbReference type="InterPro" id="IPR001119">
    <property type="entry name" value="SLH_dom"/>
</dbReference>
<dbReference type="PANTHER" id="PTHR47053">
    <property type="entry name" value="MUREIN DD-ENDOPEPTIDASE MEPH-RELATED"/>
    <property type="match status" value="1"/>
</dbReference>
<evidence type="ECO:0000256" key="3">
    <source>
        <dbReference type="ARBA" id="ARBA00022729"/>
    </source>
</evidence>
<feature type="domain" description="SLH" evidence="8">
    <location>
        <begin position="94"/>
        <end position="154"/>
    </location>
</feature>
<keyword evidence="11" id="KW-1185">Reference proteome</keyword>
<evidence type="ECO:0000313" key="10">
    <source>
        <dbReference type="EMBL" id="SFG21300.1"/>
    </source>
</evidence>
<evidence type="ECO:0000313" key="11">
    <source>
        <dbReference type="Proteomes" id="UP000198897"/>
    </source>
</evidence>
<dbReference type="OrthoDB" id="9813368at2"/>
<reference evidence="11" key="1">
    <citation type="submission" date="2016-10" db="EMBL/GenBank/DDBJ databases">
        <authorList>
            <person name="Varghese N."/>
            <person name="Submissions S."/>
        </authorList>
    </citation>
    <scope>NUCLEOTIDE SEQUENCE [LARGE SCALE GENOMIC DNA]</scope>
    <source>
        <strain evidence="11">FP5</strain>
    </source>
</reference>
<evidence type="ECO:0000259" key="8">
    <source>
        <dbReference type="PROSITE" id="PS51272"/>
    </source>
</evidence>
<evidence type="ECO:0000259" key="9">
    <source>
        <dbReference type="PROSITE" id="PS51935"/>
    </source>
</evidence>
<dbReference type="GO" id="GO:0006508">
    <property type="term" value="P:proteolysis"/>
    <property type="evidence" value="ECO:0007669"/>
    <property type="project" value="UniProtKB-KW"/>
</dbReference>
<evidence type="ECO:0000256" key="7">
    <source>
        <dbReference type="SAM" id="SignalP"/>
    </source>
</evidence>
<dbReference type="PROSITE" id="PS51935">
    <property type="entry name" value="NLPC_P60"/>
    <property type="match status" value="2"/>
</dbReference>
<feature type="region of interest" description="Disordered" evidence="6">
    <location>
        <begin position="521"/>
        <end position="557"/>
    </location>
</feature>
<dbReference type="RefSeq" id="WP_089752791.1">
    <property type="nucleotide sequence ID" value="NZ_FOOG01000028.1"/>
</dbReference>
<dbReference type="PROSITE" id="PS51272">
    <property type="entry name" value="SLH"/>
    <property type="match status" value="3"/>
</dbReference>
<feature type="compositionally biased region" description="Acidic residues" evidence="6">
    <location>
        <begin position="527"/>
        <end position="557"/>
    </location>
</feature>
<dbReference type="InterPro" id="IPR000064">
    <property type="entry name" value="NLP_P60_dom"/>
</dbReference>
<keyword evidence="4 10" id="KW-0378">Hydrolase</keyword>
<dbReference type="InterPro" id="IPR038765">
    <property type="entry name" value="Papain-like_cys_pep_sf"/>
</dbReference>
<evidence type="ECO:0000256" key="1">
    <source>
        <dbReference type="ARBA" id="ARBA00007074"/>
    </source>
</evidence>
<keyword evidence="3 7" id="KW-0732">Signal</keyword>
<dbReference type="Pfam" id="PF00395">
    <property type="entry name" value="SLH"/>
    <property type="match status" value="3"/>
</dbReference>
<dbReference type="AlphaFoldDB" id="A0A1I2Q077"/>
<feature type="domain" description="NlpC/P60" evidence="9">
    <location>
        <begin position="401"/>
        <end position="522"/>
    </location>
</feature>
<dbReference type="SUPFAM" id="SSF54001">
    <property type="entry name" value="Cysteine proteinases"/>
    <property type="match status" value="2"/>
</dbReference>
<keyword evidence="5" id="KW-0788">Thiol protease</keyword>
<accession>A0A1I2Q077</accession>
<feature type="chain" id="PRO_5039584309" evidence="7">
    <location>
        <begin position="30"/>
        <end position="557"/>
    </location>
</feature>
<feature type="domain" description="SLH" evidence="8">
    <location>
        <begin position="30"/>
        <end position="93"/>
    </location>
</feature>